<proteinExistence type="predicted"/>
<evidence type="ECO:0000256" key="5">
    <source>
        <dbReference type="ARBA" id="ARBA00022840"/>
    </source>
</evidence>
<evidence type="ECO:0000313" key="11">
    <source>
        <dbReference type="EMBL" id="KAH7637805.1"/>
    </source>
</evidence>
<keyword evidence="9" id="KW-1133">Transmembrane helix</keyword>
<evidence type="ECO:0000256" key="7">
    <source>
        <dbReference type="ARBA" id="ARBA00051243"/>
    </source>
</evidence>
<dbReference type="GO" id="GO:0004714">
    <property type="term" value="F:transmembrane receptor protein tyrosine kinase activity"/>
    <property type="evidence" value="ECO:0007669"/>
    <property type="project" value="UniProtKB-EC"/>
</dbReference>
<dbReference type="GO" id="GO:0007169">
    <property type="term" value="P:cell surface receptor protein tyrosine kinase signaling pathway"/>
    <property type="evidence" value="ECO:0007669"/>
    <property type="project" value="TreeGrafter"/>
</dbReference>
<dbReference type="PANTHER" id="PTHR24416">
    <property type="entry name" value="TYROSINE-PROTEIN KINASE RECEPTOR"/>
    <property type="match status" value="1"/>
</dbReference>
<reference evidence="11" key="1">
    <citation type="submission" date="2020-06" db="EMBL/GenBank/DDBJ databases">
        <authorList>
            <person name="Ji K."/>
            <person name="Li J."/>
        </authorList>
    </citation>
    <scope>NUCLEOTIDE SEQUENCE</scope>
    <source>
        <strain evidence="11">JKM2019</strain>
        <tissue evidence="11">Whole body</tissue>
    </source>
</reference>
<sequence>MPFYNRNNFFQYWWSSHLTIIVIIIFVYITSFIDSITIDNDQNSSSSPLKSSEILEESTGRIYLENGMNDPLSIVNDIRQQQSTITTITSMTTTSMPHTSPLPHSKSNDDNLNQSQISVHIYLIFFIGFVPTCIGALAWCGMHNRCCRNPFINKNDECSPNQTFDYEQYGNNNCRRNNNGDHNNNNNNNNFQDCNKRYNQKNITLNNLINVRRSNGIVRSRPVHSNYEVPRNSLEMLEILGEGNFGQVWKARSHYFGNKDNNNIQLVAVKTNKCLFEKICFIFKVMENNSEQQDDLLKELDIMVQLGSHPNVVRLLGCCTENKPYYIVMEFVAQGKLLSYLRKRRDDYLDVINDYNSTAAAAASKSSTTTAQHYNNQHQHTNPNSNGPFINNNNYMTYYHQTNNNNNGYGEINRKSFSKPMNKHSQQNINDQSLSSYDLIHFAYQISKGMEFISSHGIIHRDLAVRNILIDENKNCKVADFGLSRSIRDKDCDMYEMKHGGQVPVRWMSPEALTMGIFSIKSDVWAFGITLWEIVTLGSTPYIGMSAPEVINYIRQGNICSQPVHCNDHLYDLMKSCWAYKADDRFTFTQIKYHLMKMLLAIQENNNNKDNYIDLDNFNNSLYYFNTTDPSDEKL</sequence>
<evidence type="ECO:0000256" key="2">
    <source>
        <dbReference type="ARBA" id="ARBA00022679"/>
    </source>
</evidence>
<dbReference type="FunFam" id="1.10.510.10:FF:000554">
    <property type="entry name" value="Predicted protein"/>
    <property type="match status" value="1"/>
</dbReference>
<dbReference type="SMART" id="SM00219">
    <property type="entry name" value="TyrKc"/>
    <property type="match status" value="1"/>
</dbReference>
<feature type="domain" description="Protein kinase" evidence="10">
    <location>
        <begin position="234"/>
        <end position="597"/>
    </location>
</feature>
<evidence type="ECO:0000256" key="3">
    <source>
        <dbReference type="ARBA" id="ARBA00022741"/>
    </source>
</evidence>
<dbReference type="InterPro" id="IPR008266">
    <property type="entry name" value="Tyr_kinase_AS"/>
</dbReference>
<dbReference type="EMBL" id="SDOV01000008">
    <property type="protein sequence ID" value="KAH7637805.1"/>
    <property type="molecule type" value="Genomic_DNA"/>
</dbReference>
<accession>A0A9D4NU51</accession>
<keyword evidence="9" id="KW-0472">Membrane</keyword>
<name>A0A9D4NU51_DERFA</name>
<evidence type="ECO:0000259" key="10">
    <source>
        <dbReference type="PROSITE" id="PS50011"/>
    </source>
</evidence>
<dbReference type="InterPro" id="IPR017441">
    <property type="entry name" value="Protein_kinase_ATP_BS"/>
</dbReference>
<dbReference type="PROSITE" id="PS00109">
    <property type="entry name" value="PROTEIN_KINASE_TYR"/>
    <property type="match status" value="1"/>
</dbReference>
<feature type="binding site" evidence="8">
    <location>
        <position position="270"/>
    </location>
    <ligand>
        <name>ATP</name>
        <dbReference type="ChEBI" id="CHEBI:30616"/>
    </ligand>
</feature>
<evidence type="ECO:0000256" key="1">
    <source>
        <dbReference type="ARBA" id="ARBA00004167"/>
    </source>
</evidence>
<dbReference type="InterPro" id="IPR001245">
    <property type="entry name" value="Ser-Thr/Tyr_kinase_cat_dom"/>
</dbReference>
<dbReference type="PROSITE" id="PS50011">
    <property type="entry name" value="PROTEIN_KINASE_DOM"/>
    <property type="match status" value="1"/>
</dbReference>
<keyword evidence="5 8" id="KW-0067">ATP-binding</keyword>
<evidence type="ECO:0000256" key="8">
    <source>
        <dbReference type="PROSITE-ProRule" id="PRU10141"/>
    </source>
</evidence>
<dbReference type="InterPro" id="IPR050122">
    <property type="entry name" value="RTK"/>
</dbReference>
<dbReference type="GO" id="GO:0043235">
    <property type="term" value="C:receptor complex"/>
    <property type="evidence" value="ECO:0007669"/>
    <property type="project" value="TreeGrafter"/>
</dbReference>
<evidence type="ECO:0000256" key="9">
    <source>
        <dbReference type="SAM" id="Phobius"/>
    </source>
</evidence>
<dbReference type="AlphaFoldDB" id="A0A9D4NU51"/>
<comment type="catalytic activity">
    <reaction evidence="7">
        <text>L-tyrosyl-[protein] + ATP = O-phospho-L-tyrosyl-[protein] + ADP + H(+)</text>
        <dbReference type="Rhea" id="RHEA:10596"/>
        <dbReference type="Rhea" id="RHEA-COMP:10136"/>
        <dbReference type="Rhea" id="RHEA-COMP:20101"/>
        <dbReference type="ChEBI" id="CHEBI:15378"/>
        <dbReference type="ChEBI" id="CHEBI:30616"/>
        <dbReference type="ChEBI" id="CHEBI:46858"/>
        <dbReference type="ChEBI" id="CHEBI:61978"/>
        <dbReference type="ChEBI" id="CHEBI:456216"/>
        <dbReference type="EC" id="2.7.10.1"/>
    </reaction>
</comment>
<comment type="caution">
    <text evidence="11">The sequence shown here is derived from an EMBL/GenBank/DDBJ whole genome shotgun (WGS) entry which is preliminary data.</text>
</comment>
<organism evidence="11">
    <name type="scientific">Dermatophagoides farinae</name>
    <name type="common">American house dust mite</name>
    <dbReference type="NCBI Taxonomy" id="6954"/>
    <lineage>
        <taxon>Eukaryota</taxon>
        <taxon>Metazoa</taxon>
        <taxon>Ecdysozoa</taxon>
        <taxon>Arthropoda</taxon>
        <taxon>Chelicerata</taxon>
        <taxon>Arachnida</taxon>
        <taxon>Acari</taxon>
        <taxon>Acariformes</taxon>
        <taxon>Sarcoptiformes</taxon>
        <taxon>Astigmata</taxon>
        <taxon>Psoroptidia</taxon>
        <taxon>Analgoidea</taxon>
        <taxon>Pyroglyphidae</taxon>
        <taxon>Dermatophagoidinae</taxon>
        <taxon>Dermatophagoides</taxon>
    </lineage>
</organism>
<dbReference type="CDD" id="cd00192">
    <property type="entry name" value="PTKc"/>
    <property type="match status" value="1"/>
</dbReference>
<reference evidence="11" key="2">
    <citation type="journal article" date="2021" name="World Allergy Organ. J.">
        <title>Chromosome-level assembly of Dermatophagoides farinae genome and transcriptome reveals two novel allergens Der f 37 and Der f 39.</title>
        <authorList>
            <person name="Chen J."/>
            <person name="Cai Z."/>
            <person name="Fan D."/>
            <person name="Hu J."/>
            <person name="Hou Y."/>
            <person name="He Y."/>
            <person name="Zhang Z."/>
            <person name="Zhao Z."/>
            <person name="Gao P."/>
            <person name="Hu W."/>
            <person name="Sun J."/>
            <person name="Li J."/>
            <person name="Ji K."/>
        </authorList>
    </citation>
    <scope>NUCLEOTIDE SEQUENCE</scope>
    <source>
        <strain evidence="11">JKM2019</strain>
    </source>
</reference>
<feature type="transmembrane region" description="Helical" evidence="9">
    <location>
        <begin position="12"/>
        <end position="33"/>
    </location>
</feature>
<dbReference type="PANTHER" id="PTHR24416:SF481">
    <property type="entry name" value="TIE-LIKE RECEPTOR TYROSINE KINASE"/>
    <property type="match status" value="1"/>
</dbReference>
<dbReference type="Gene3D" id="1.10.510.10">
    <property type="entry name" value="Transferase(Phosphotransferase) domain 1"/>
    <property type="match status" value="1"/>
</dbReference>
<keyword evidence="2" id="KW-0808">Transferase</keyword>
<dbReference type="PROSITE" id="PS00107">
    <property type="entry name" value="PROTEIN_KINASE_ATP"/>
    <property type="match status" value="1"/>
</dbReference>
<dbReference type="SUPFAM" id="SSF56112">
    <property type="entry name" value="Protein kinase-like (PK-like)"/>
    <property type="match status" value="1"/>
</dbReference>
<keyword evidence="3 8" id="KW-0547">Nucleotide-binding</keyword>
<dbReference type="Proteomes" id="UP000828236">
    <property type="component" value="Unassembled WGS sequence"/>
</dbReference>
<evidence type="ECO:0000256" key="6">
    <source>
        <dbReference type="ARBA" id="ARBA00023137"/>
    </source>
</evidence>
<dbReference type="Gene3D" id="3.30.200.20">
    <property type="entry name" value="Phosphorylase Kinase, domain 1"/>
    <property type="match status" value="1"/>
</dbReference>
<gene>
    <name evidence="11" type="ORF">HUG17_8909</name>
</gene>
<keyword evidence="9" id="KW-0812">Transmembrane</keyword>
<dbReference type="GO" id="GO:0005524">
    <property type="term" value="F:ATP binding"/>
    <property type="evidence" value="ECO:0007669"/>
    <property type="project" value="UniProtKB-UniRule"/>
</dbReference>
<dbReference type="GO" id="GO:0005886">
    <property type="term" value="C:plasma membrane"/>
    <property type="evidence" value="ECO:0007669"/>
    <property type="project" value="TreeGrafter"/>
</dbReference>
<dbReference type="InterPro" id="IPR011009">
    <property type="entry name" value="Kinase-like_dom_sf"/>
</dbReference>
<keyword evidence="6" id="KW-0829">Tyrosine-protein kinase</keyword>
<protein>
    <submittedName>
        <fullName evidence="11">Tyrosine kinase-like protein</fullName>
    </submittedName>
</protein>
<evidence type="ECO:0000256" key="4">
    <source>
        <dbReference type="ARBA" id="ARBA00022777"/>
    </source>
</evidence>
<keyword evidence="4 11" id="KW-0418">Kinase</keyword>
<dbReference type="InterPro" id="IPR020635">
    <property type="entry name" value="Tyr_kinase_cat_dom"/>
</dbReference>
<dbReference type="Pfam" id="PF07714">
    <property type="entry name" value="PK_Tyr_Ser-Thr"/>
    <property type="match status" value="1"/>
</dbReference>
<dbReference type="InterPro" id="IPR000719">
    <property type="entry name" value="Prot_kinase_dom"/>
</dbReference>
<feature type="transmembrane region" description="Helical" evidence="9">
    <location>
        <begin position="121"/>
        <end position="139"/>
    </location>
</feature>
<comment type="subcellular location">
    <subcellularLocation>
        <location evidence="1">Membrane</location>
        <topology evidence="1">Single-pass membrane protein</topology>
    </subcellularLocation>
</comment>